<dbReference type="RefSeq" id="WP_012741493.1">
    <property type="nucleotide sequence ID" value="NC_012781.1"/>
</dbReference>
<proteinExistence type="predicted"/>
<reference evidence="1 2" key="1">
    <citation type="journal article" date="2009" name="Proc. Natl. Acad. Sci. U.S.A.">
        <title>Characterizing a model human gut microbiota composed of members of its two dominant bacterial phyla.</title>
        <authorList>
            <person name="Mahowald M.A."/>
            <person name="Rey F.E."/>
            <person name="Seedorf H."/>
            <person name="Turnbaugh P.J."/>
            <person name="Fulton R.S."/>
            <person name="Wollam A."/>
            <person name="Shah N."/>
            <person name="Wang C."/>
            <person name="Magrini V."/>
            <person name="Wilson R.K."/>
            <person name="Cantarel B.L."/>
            <person name="Coutinho P.M."/>
            <person name="Henrissat B."/>
            <person name="Crock L.W."/>
            <person name="Russell A."/>
            <person name="Verberkmoes N.C."/>
            <person name="Hettich R.L."/>
            <person name="Gordon J.I."/>
        </authorList>
    </citation>
    <scope>NUCLEOTIDE SEQUENCE [LARGE SCALE GENOMIC DNA]</scope>
    <source>
        <strain evidence="2">ATCC 33656 / DSM 3377 / JCM 17463 / KCTC 5835 / LMG 30912 / VPI 0990</strain>
    </source>
</reference>
<dbReference type="PaxDb" id="515619-EUBREC_0586"/>
<accession>C4ZCM1</accession>
<dbReference type="HOGENOM" id="CLU_1862174_0_0_9"/>
<dbReference type="STRING" id="515619.EUBREC_0586"/>
<name>C4ZCM1_AGARV</name>
<organism evidence="1 2">
    <name type="scientific">Agathobacter rectalis (strain ATCC 33656 / DSM 3377 / JCM 17463 / KCTC 5835 / VPI 0990)</name>
    <name type="common">Eubacterium rectale</name>
    <dbReference type="NCBI Taxonomy" id="515619"/>
    <lineage>
        <taxon>Bacteria</taxon>
        <taxon>Bacillati</taxon>
        <taxon>Bacillota</taxon>
        <taxon>Clostridia</taxon>
        <taxon>Lachnospirales</taxon>
        <taxon>Lachnospiraceae</taxon>
        <taxon>Agathobacter</taxon>
    </lineage>
</organism>
<sequence>MLFNSEFYELYVNTFEKSIKDMFGTDMKQRVKTCAFQHMGSFILSYEYVPLNYIITIENEMRTFNVTIEDKEKASTPLSRIKKYESGLSQDNIHEVICLLKEVLRENDFDLYIYKDDKVYIKNKQGVKRIKRVKRSQ</sequence>
<dbReference type="Proteomes" id="UP000001477">
    <property type="component" value="Chromosome"/>
</dbReference>
<dbReference type="EMBL" id="CP001107">
    <property type="protein sequence ID" value="ACR74376.1"/>
    <property type="molecule type" value="Genomic_DNA"/>
</dbReference>
<evidence type="ECO:0000313" key="1">
    <source>
        <dbReference type="EMBL" id="ACR74376.1"/>
    </source>
</evidence>
<dbReference type="AlphaFoldDB" id="C4ZCM1"/>
<gene>
    <name evidence="1" type="ordered locus">EUBREC_0586</name>
</gene>
<protein>
    <submittedName>
        <fullName evidence="1">Uncharacterized protein</fullName>
    </submittedName>
</protein>
<dbReference type="KEGG" id="ere:EUBREC_0586"/>
<evidence type="ECO:0000313" key="2">
    <source>
        <dbReference type="Proteomes" id="UP000001477"/>
    </source>
</evidence>